<keyword evidence="1" id="KW-0732">Signal</keyword>
<name>A0ABS1L4E1_9ACTN</name>
<evidence type="ECO:0008006" key="4">
    <source>
        <dbReference type="Google" id="ProtNLM"/>
    </source>
</evidence>
<reference evidence="2 3" key="1">
    <citation type="submission" date="2021-01" db="EMBL/GenBank/DDBJ databases">
        <title>Genome seq and assembly of Nocardiodes sp. G10.</title>
        <authorList>
            <person name="Chhetri G."/>
        </authorList>
    </citation>
    <scope>NUCLEOTIDE SEQUENCE [LARGE SCALE GENOMIC DNA]</scope>
    <source>
        <strain evidence="2 3">G10</strain>
    </source>
</reference>
<organism evidence="2 3">
    <name type="scientific">Nocardioides baculatus</name>
    <dbReference type="NCBI Taxonomy" id="2801337"/>
    <lineage>
        <taxon>Bacteria</taxon>
        <taxon>Bacillati</taxon>
        <taxon>Actinomycetota</taxon>
        <taxon>Actinomycetes</taxon>
        <taxon>Propionibacteriales</taxon>
        <taxon>Nocardioidaceae</taxon>
        <taxon>Nocardioides</taxon>
    </lineage>
</organism>
<dbReference type="Proteomes" id="UP000636918">
    <property type="component" value="Unassembled WGS sequence"/>
</dbReference>
<protein>
    <recommendedName>
        <fullName evidence="4">Galactose oxidase</fullName>
    </recommendedName>
</protein>
<proteinExistence type="predicted"/>
<comment type="caution">
    <text evidence="2">The sequence shown here is derived from an EMBL/GenBank/DDBJ whole genome shotgun (WGS) entry which is preliminary data.</text>
</comment>
<dbReference type="RefSeq" id="WP_201932871.1">
    <property type="nucleotide sequence ID" value="NZ_JAERSG010000001.1"/>
</dbReference>
<sequence length="406" mass="43116">MRSRRAVVATVAAALAAGLVACDDPPSDPSSDPPSGLEPVDVTWTERLLPDPGGPPGRTVVRDAVECGDGWWVVGAVFLDRPTETRDTRPAAWFSTDRETWTSVPVDARTYWGRRAIINSVACSRDRVAMLGARSGGAHGNPRVTSFYADGNRIVDVRAVFIQFGGVTATNVGAVSGGPEGWLITGNRISGPGVWVTDDPREFTRVEAEPGLTDDGDLQSITQGGGWAGNEWIVVGGGARTGRLMDPDPLAWTSPDGLTWQPQEMPATTEIEDAQRVVLLDDDRLLVVGRSGGRFAAWLRNEGGDDDWDDAVTFGEIADGSDWRGAPYVASLARTPLGVLATVSTGDHYELWRTDDGRGWERVVVPLEPETAGDHTLVAGSGEDDLLLVGDSGTGGRVWTGAVTSG</sequence>
<gene>
    <name evidence="2" type="ORF">JI751_02180</name>
</gene>
<dbReference type="EMBL" id="JAERSG010000001">
    <property type="protein sequence ID" value="MBL0746402.1"/>
    <property type="molecule type" value="Genomic_DNA"/>
</dbReference>
<feature type="signal peptide" evidence="1">
    <location>
        <begin position="1"/>
        <end position="21"/>
    </location>
</feature>
<feature type="chain" id="PRO_5047052463" description="Galactose oxidase" evidence="1">
    <location>
        <begin position="22"/>
        <end position="406"/>
    </location>
</feature>
<dbReference type="PROSITE" id="PS51257">
    <property type="entry name" value="PROKAR_LIPOPROTEIN"/>
    <property type="match status" value="1"/>
</dbReference>
<accession>A0ABS1L4E1</accession>
<keyword evidence="3" id="KW-1185">Reference proteome</keyword>
<evidence type="ECO:0000313" key="3">
    <source>
        <dbReference type="Proteomes" id="UP000636918"/>
    </source>
</evidence>
<evidence type="ECO:0000256" key="1">
    <source>
        <dbReference type="SAM" id="SignalP"/>
    </source>
</evidence>
<evidence type="ECO:0000313" key="2">
    <source>
        <dbReference type="EMBL" id="MBL0746402.1"/>
    </source>
</evidence>